<dbReference type="AlphaFoldDB" id="A0A1I7AF61"/>
<reference evidence="2 4" key="1">
    <citation type="submission" date="2016-09" db="EMBL/GenBank/DDBJ databases">
        <title>Complete Genome Sequence of Methanosarcina thermophila MT-1.</title>
        <authorList>
            <person name="Kouzuma A."/>
        </authorList>
    </citation>
    <scope>NUCLEOTIDE SEQUENCE [LARGE SCALE GENOMIC DNA]</scope>
    <source>
        <strain evidence="2 4">MT-1</strain>
    </source>
</reference>
<proteinExistence type="predicted"/>
<evidence type="ECO:0000259" key="1">
    <source>
        <dbReference type="Pfam" id="PF08480"/>
    </source>
</evidence>
<feature type="domain" description="Disaggregatase-related" evidence="1">
    <location>
        <begin position="243"/>
        <end position="387"/>
    </location>
</feature>
<dbReference type="SUPFAM" id="SSF51126">
    <property type="entry name" value="Pectin lyase-like"/>
    <property type="match status" value="1"/>
</dbReference>
<dbReference type="InterPro" id="IPR006626">
    <property type="entry name" value="PbH1"/>
</dbReference>
<dbReference type="SMART" id="SM00710">
    <property type="entry name" value="PbH1"/>
    <property type="match status" value="7"/>
</dbReference>
<evidence type="ECO:0000313" key="2">
    <source>
        <dbReference type="EMBL" id="BAW29916.1"/>
    </source>
</evidence>
<reference evidence="3 5" key="2">
    <citation type="submission" date="2016-10" db="EMBL/GenBank/DDBJ databases">
        <authorList>
            <person name="Varghese N."/>
            <person name="Submissions S."/>
        </authorList>
    </citation>
    <scope>NUCLEOTIDE SEQUENCE [LARGE SCALE GENOMIC DNA]</scope>
    <source>
        <strain evidence="3 5">DSM 11855</strain>
    </source>
</reference>
<name>A0A1I7AF61_METTE</name>
<dbReference type="Proteomes" id="UP000265557">
    <property type="component" value="Chromosome"/>
</dbReference>
<dbReference type="Pfam" id="PF08480">
    <property type="entry name" value="Disaggr_assoc"/>
    <property type="match status" value="1"/>
</dbReference>
<dbReference type="EMBL" id="FPAO01000008">
    <property type="protein sequence ID" value="SFT73528.1"/>
    <property type="molecule type" value="Genomic_DNA"/>
</dbReference>
<dbReference type="InterPro" id="IPR011050">
    <property type="entry name" value="Pectin_lyase_fold/virulence"/>
</dbReference>
<dbReference type="InterPro" id="IPR013687">
    <property type="entry name" value="Disaggr-rel"/>
</dbReference>
<sequence length="489" mass="54867">MTTVYVSSLGTDEYTVDGIDDNAQINQALEYARLNASDEEPITVYLRGPFTYQLSSWLLIGDNTILTGDFTAILRLKDNASWANIYTEADPGTEPFIKQAVSPIRNVEVHGFEIDGNDVNQSGYVGGKMNYIVMFFTYGTNISMHDMYIHDCLSDGMRMDRGNNLYFYNNVVKRMGHDGSYFIRSQNFLVFGNNTEIRRNSAHRVWNTGHGMIFNNYMKPYALTSISGNPGIQIEHSDVAYDMSGVEVFDNEIEDPWGEGFWIIEYGTGYQQSDKGLYIHDNIIRRAGRITTINYNAGIAIGGWNGTRIEKNIIEDCYNCGILVNTSPVSGTSKLYLINNTISGTVETLNSTKQAWTGWGIVNTDPTNTKLYIANNTVSDNENGNYYDELTMIPSTFVSMYVPEPTFTAQDTQLGVQPGDWGIVLPADSGKYKYIFYPVKLPRVGAKALIYPAHSRQYYLLRLAEGAKPGERIISVHDKKGNYWGISAQ</sequence>
<accession>A0A3G9CV34</accession>
<evidence type="ECO:0000313" key="4">
    <source>
        <dbReference type="Proteomes" id="UP000265557"/>
    </source>
</evidence>
<gene>
    <name evidence="2" type="ORF">MESMT1_1986</name>
    <name evidence="3" type="ORF">SAMN02910340_02106</name>
</gene>
<keyword evidence="5" id="KW-1185">Reference proteome</keyword>
<dbReference type="Gene3D" id="2.160.20.10">
    <property type="entry name" value="Single-stranded right-handed beta-helix, Pectin lyase-like"/>
    <property type="match status" value="1"/>
</dbReference>
<dbReference type="Proteomes" id="UP000323733">
    <property type="component" value="Unassembled WGS sequence"/>
</dbReference>
<dbReference type="RefSeq" id="WP_149761825.1">
    <property type="nucleotide sequence ID" value="NZ_FPAO01000008.1"/>
</dbReference>
<evidence type="ECO:0000313" key="3">
    <source>
        <dbReference type="EMBL" id="SFT73528.1"/>
    </source>
</evidence>
<evidence type="ECO:0000313" key="5">
    <source>
        <dbReference type="Proteomes" id="UP000323733"/>
    </source>
</evidence>
<accession>A0A1I7AF61</accession>
<dbReference type="InterPro" id="IPR012334">
    <property type="entry name" value="Pectin_lyas_fold"/>
</dbReference>
<organism evidence="3 5">
    <name type="scientific">Methanosarcina thermophila</name>
    <dbReference type="NCBI Taxonomy" id="2210"/>
    <lineage>
        <taxon>Archaea</taxon>
        <taxon>Methanobacteriati</taxon>
        <taxon>Methanobacteriota</taxon>
        <taxon>Stenosarchaea group</taxon>
        <taxon>Methanomicrobia</taxon>
        <taxon>Methanosarcinales</taxon>
        <taxon>Methanosarcinaceae</taxon>
        <taxon>Methanosarcina</taxon>
    </lineage>
</organism>
<protein>
    <submittedName>
        <fullName evidence="3">Disaggregatase related</fullName>
    </submittedName>
</protein>
<dbReference type="EMBL" id="AP017646">
    <property type="protein sequence ID" value="BAW29916.1"/>
    <property type="molecule type" value="Genomic_DNA"/>
</dbReference>